<comment type="caution">
    <text evidence="1">The sequence shown here is derived from an EMBL/GenBank/DDBJ whole genome shotgun (WGS) entry which is preliminary data.</text>
</comment>
<evidence type="ECO:0000313" key="2">
    <source>
        <dbReference type="Proteomes" id="UP000677457"/>
    </source>
</evidence>
<organism evidence="1 2">
    <name type="scientific">Salinispora arenicola</name>
    <dbReference type="NCBI Taxonomy" id="168697"/>
    <lineage>
        <taxon>Bacteria</taxon>
        <taxon>Bacillati</taxon>
        <taxon>Actinomycetota</taxon>
        <taxon>Actinomycetes</taxon>
        <taxon>Micromonosporales</taxon>
        <taxon>Micromonosporaceae</taxon>
        <taxon>Salinispora</taxon>
    </lineage>
</organism>
<dbReference type="EMBL" id="BOQM01000009">
    <property type="protein sequence ID" value="GIM83542.1"/>
    <property type="molecule type" value="Genomic_DNA"/>
</dbReference>
<accession>A0ABQ4JNI8</accession>
<gene>
    <name evidence="1" type="ORF">Sar04_12710</name>
</gene>
<sequence length="52" mass="5112">MQMGDTGSGVGHRAGGAAIVAPDLEARHPGQGVFDLRSDGAVLGVAVVLAAR</sequence>
<name>A0ABQ4JNI8_SALAC</name>
<reference evidence="1 2" key="1">
    <citation type="submission" date="2021-03" db="EMBL/GenBank/DDBJ databases">
        <title>Whole genome shotgun sequence of Salinispora arenicola NBRC 105043.</title>
        <authorList>
            <person name="Komaki H."/>
            <person name="Tamura T."/>
        </authorList>
    </citation>
    <scope>NUCLEOTIDE SEQUENCE [LARGE SCALE GENOMIC DNA]</scope>
    <source>
        <strain evidence="1 2">NBRC 105043</strain>
    </source>
</reference>
<evidence type="ECO:0000313" key="1">
    <source>
        <dbReference type="EMBL" id="GIM83542.1"/>
    </source>
</evidence>
<dbReference type="Proteomes" id="UP000677457">
    <property type="component" value="Unassembled WGS sequence"/>
</dbReference>
<keyword evidence="2" id="KW-1185">Reference proteome</keyword>
<proteinExistence type="predicted"/>
<protein>
    <submittedName>
        <fullName evidence="1">Uncharacterized protein</fullName>
    </submittedName>
</protein>